<dbReference type="SUPFAM" id="SSF52166">
    <property type="entry name" value="Ribosomal protein L4"/>
    <property type="match status" value="1"/>
</dbReference>
<gene>
    <name evidence="6 8" type="primary">rplD</name>
    <name evidence="8" type="ORF">IAC96_13840</name>
</gene>
<evidence type="ECO:0000256" key="5">
    <source>
        <dbReference type="ARBA" id="ARBA00035244"/>
    </source>
</evidence>
<protein>
    <recommendedName>
        <fullName evidence="5 6">Large ribosomal subunit protein uL4</fullName>
    </recommendedName>
</protein>
<dbReference type="GO" id="GO:0003735">
    <property type="term" value="F:structural constituent of ribosome"/>
    <property type="evidence" value="ECO:0007669"/>
    <property type="project" value="InterPro"/>
</dbReference>
<sequence>MSKVSVYNMQGAQVGELELNDAVFGVEVNEHLVKMAVTSQLANKRQGTQKAKTRSEVSGGGRKPWRQKGTGHARQGSIRAPQWTGGGVVFAPVPRNYSFKLNKKEKRAALKSVLTSRVNENKFIVLDELTLDEIKTKKFVEVMNNLKVAKALVVTDGTDKNVVLSARNLKNIKTASTNTINVYDILKYDTVVATKAAVATIEEVYA</sequence>
<comment type="caution">
    <text evidence="8">The sequence shown here is derived from an EMBL/GenBank/DDBJ whole genome shotgun (WGS) entry which is preliminary data.</text>
</comment>
<keyword evidence="3 6" id="KW-0689">Ribosomal protein</keyword>
<evidence type="ECO:0000256" key="3">
    <source>
        <dbReference type="ARBA" id="ARBA00022980"/>
    </source>
</evidence>
<evidence type="ECO:0000256" key="1">
    <source>
        <dbReference type="ARBA" id="ARBA00010528"/>
    </source>
</evidence>
<dbReference type="GO" id="GO:1990904">
    <property type="term" value="C:ribonucleoprotein complex"/>
    <property type="evidence" value="ECO:0007669"/>
    <property type="project" value="UniProtKB-KW"/>
</dbReference>
<evidence type="ECO:0000256" key="2">
    <source>
        <dbReference type="ARBA" id="ARBA00011838"/>
    </source>
</evidence>
<dbReference type="PANTHER" id="PTHR10746">
    <property type="entry name" value="50S RIBOSOMAL PROTEIN L4"/>
    <property type="match status" value="1"/>
</dbReference>
<comment type="function">
    <text evidence="6">One of the primary rRNA binding proteins, this protein initially binds near the 5'-end of the 23S rRNA. It is important during the early stages of 50S assembly. It makes multiple contacts with different domains of the 23S rRNA in the assembled 50S subunit and ribosome.</text>
</comment>
<feature type="region of interest" description="Disordered" evidence="7">
    <location>
        <begin position="41"/>
        <end position="80"/>
    </location>
</feature>
<reference evidence="8" key="1">
    <citation type="submission" date="2020-10" db="EMBL/GenBank/DDBJ databases">
        <authorList>
            <person name="Gilroy R."/>
        </authorList>
    </citation>
    <scope>NUCLEOTIDE SEQUENCE</scope>
    <source>
        <strain evidence="8">ChiW13-3771</strain>
    </source>
</reference>
<dbReference type="NCBIfam" id="TIGR03953">
    <property type="entry name" value="rplD_bact"/>
    <property type="match status" value="1"/>
</dbReference>
<dbReference type="InterPro" id="IPR023574">
    <property type="entry name" value="Ribosomal_uL4_dom_sf"/>
</dbReference>
<feature type="compositionally biased region" description="Polar residues" evidence="7">
    <location>
        <begin position="41"/>
        <end position="50"/>
    </location>
</feature>
<dbReference type="InterPro" id="IPR013005">
    <property type="entry name" value="Ribosomal_uL4-like"/>
</dbReference>
<dbReference type="EMBL" id="DVHN01000194">
    <property type="protein sequence ID" value="HIR90022.1"/>
    <property type="molecule type" value="Genomic_DNA"/>
</dbReference>
<dbReference type="GO" id="GO:0005840">
    <property type="term" value="C:ribosome"/>
    <property type="evidence" value="ECO:0007669"/>
    <property type="project" value="UniProtKB-KW"/>
</dbReference>
<dbReference type="Pfam" id="PF00573">
    <property type="entry name" value="Ribosomal_L4"/>
    <property type="match status" value="1"/>
</dbReference>
<keyword evidence="4 6" id="KW-0687">Ribonucleoprotein</keyword>
<accession>A0A9D1EGL3</accession>
<dbReference type="InterPro" id="IPR002136">
    <property type="entry name" value="Ribosomal_uL4"/>
</dbReference>
<proteinExistence type="inferred from homology"/>
<reference evidence="8" key="2">
    <citation type="journal article" date="2021" name="PeerJ">
        <title>Extensive microbial diversity within the chicken gut microbiome revealed by metagenomics and culture.</title>
        <authorList>
            <person name="Gilroy R."/>
            <person name="Ravi A."/>
            <person name="Getino M."/>
            <person name="Pursley I."/>
            <person name="Horton D.L."/>
            <person name="Alikhan N.F."/>
            <person name="Baker D."/>
            <person name="Gharbi K."/>
            <person name="Hall N."/>
            <person name="Watson M."/>
            <person name="Adriaenssens E.M."/>
            <person name="Foster-Nyarko E."/>
            <person name="Jarju S."/>
            <person name="Secka A."/>
            <person name="Antonio M."/>
            <person name="Oren A."/>
            <person name="Chaudhuri R.R."/>
            <person name="La Ragione R."/>
            <person name="Hildebrand F."/>
            <person name="Pallen M.J."/>
        </authorList>
    </citation>
    <scope>NUCLEOTIDE SEQUENCE</scope>
    <source>
        <strain evidence="8">ChiW13-3771</strain>
    </source>
</reference>
<evidence type="ECO:0000313" key="8">
    <source>
        <dbReference type="EMBL" id="HIR90022.1"/>
    </source>
</evidence>
<evidence type="ECO:0000313" key="9">
    <source>
        <dbReference type="Proteomes" id="UP000824201"/>
    </source>
</evidence>
<keyword evidence="6" id="KW-0699">rRNA-binding</keyword>
<evidence type="ECO:0000256" key="4">
    <source>
        <dbReference type="ARBA" id="ARBA00023274"/>
    </source>
</evidence>
<dbReference type="Proteomes" id="UP000824201">
    <property type="component" value="Unassembled WGS sequence"/>
</dbReference>
<organism evidence="8 9">
    <name type="scientific">Candidatus Fimimorpha faecalis</name>
    <dbReference type="NCBI Taxonomy" id="2840824"/>
    <lineage>
        <taxon>Bacteria</taxon>
        <taxon>Bacillati</taxon>
        <taxon>Bacillota</taxon>
        <taxon>Clostridia</taxon>
        <taxon>Eubacteriales</taxon>
        <taxon>Candidatus Fimimorpha</taxon>
    </lineage>
</organism>
<dbReference type="PANTHER" id="PTHR10746:SF6">
    <property type="entry name" value="LARGE RIBOSOMAL SUBUNIT PROTEIN UL4M"/>
    <property type="match status" value="1"/>
</dbReference>
<dbReference type="GO" id="GO:0006412">
    <property type="term" value="P:translation"/>
    <property type="evidence" value="ECO:0007669"/>
    <property type="project" value="UniProtKB-UniRule"/>
</dbReference>
<dbReference type="HAMAP" id="MF_01328_B">
    <property type="entry name" value="Ribosomal_uL4_B"/>
    <property type="match status" value="1"/>
</dbReference>
<comment type="function">
    <text evidence="6">Forms part of the polypeptide exit tunnel.</text>
</comment>
<keyword evidence="6" id="KW-0694">RNA-binding</keyword>
<evidence type="ECO:0000256" key="6">
    <source>
        <dbReference type="HAMAP-Rule" id="MF_01328"/>
    </source>
</evidence>
<dbReference type="GO" id="GO:0019843">
    <property type="term" value="F:rRNA binding"/>
    <property type="evidence" value="ECO:0007669"/>
    <property type="project" value="UniProtKB-UniRule"/>
</dbReference>
<evidence type="ECO:0000256" key="7">
    <source>
        <dbReference type="SAM" id="MobiDB-lite"/>
    </source>
</evidence>
<dbReference type="Gene3D" id="3.40.1370.10">
    <property type="match status" value="1"/>
</dbReference>
<dbReference type="AlphaFoldDB" id="A0A9D1EGL3"/>
<comment type="subunit">
    <text evidence="2 6">Part of the 50S ribosomal subunit.</text>
</comment>
<comment type="similarity">
    <text evidence="1 6">Belongs to the universal ribosomal protein uL4 family.</text>
</comment>
<name>A0A9D1EGL3_9FIRM</name>